<accession>A0AAW0LS69</accession>
<feature type="compositionally biased region" description="Low complexity" evidence="2">
    <location>
        <begin position="52"/>
        <end position="66"/>
    </location>
</feature>
<feature type="region of interest" description="Disordered" evidence="2">
    <location>
        <begin position="15"/>
        <end position="101"/>
    </location>
</feature>
<organism evidence="3 4">
    <name type="scientific">Quercus suber</name>
    <name type="common">Cork oak</name>
    <dbReference type="NCBI Taxonomy" id="58331"/>
    <lineage>
        <taxon>Eukaryota</taxon>
        <taxon>Viridiplantae</taxon>
        <taxon>Streptophyta</taxon>
        <taxon>Embryophyta</taxon>
        <taxon>Tracheophyta</taxon>
        <taxon>Spermatophyta</taxon>
        <taxon>Magnoliopsida</taxon>
        <taxon>eudicotyledons</taxon>
        <taxon>Gunneridae</taxon>
        <taxon>Pentapetalae</taxon>
        <taxon>rosids</taxon>
        <taxon>fabids</taxon>
        <taxon>Fagales</taxon>
        <taxon>Fagaceae</taxon>
        <taxon>Quercus</taxon>
    </lineage>
</organism>
<sequence>MVSLTSEVKSILDYSEKKISKGNSSGGGAMGRLKAGESLYKPPPLPKAARFNSNSNSKTKTKSPPSRTRRKRPKLNLYKRKKQKQKQEEKNEEGEGDVDVTMTRTIEDEMEEETNSNNDDNVVVTVAVGATTGDVSGENTGPLSLLRKFPNNSYSNNNNNSNNLNQLAPATRELYAKTAESLKKLLVSELSSWSGDVETMVASANRALETLDWLQPDCTEFYDAVRDLLSRRAQLSSLETELRTHQNEEESDAGDFQARSKDALEALARSEAEYKKAGERVSCVKSRVSEIRVVLKKLEDESKREEVMLVDRKREWDQCIESHLAIKKEEKELAEQMEEKQKIKRLRDEAEAAVQGSIKALLVVIDGNLALAATTMFLIDFLIERWHLVIISIFCFLFI</sequence>
<comment type="caution">
    <text evidence="3">The sequence shown here is derived from an EMBL/GenBank/DDBJ whole genome shotgun (WGS) entry which is preliminary data.</text>
</comment>
<proteinExistence type="predicted"/>
<dbReference type="AlphaFoldDB" id="A0AAW0LS69"/>
<evidence type="ECO:0000256" key="1">
    <source>
        <dbReference type="SAM" id="Coils"/>
    </source>
</evidence>
<evidence type="ECO:0000256" key="2">
    <source>
        <dbReference type="SAM" id="MobiDB-lite"/>
    </source>
</evidence>
<gene>
    <name evidence="3" type="ORF">CFP56_033811</name>
</gene>
<keyword evidence="4" id="KW-1185">Reference proteome</keyword>
<name>A0AAW0LS69_QUESU</name>
<keyword evidence="1" id="KW-0175">Coiled coil</keyword>
<dbReference type="EMBL" id="PKMF04000059">
    <property type="protein sequence ID" value="KAK7854017.1"/>
    <property type="molecule type" value="Genomic_DNA"/>
</dbReference>
<feature type="compositionally biased region" description="Basic residues" evidence="2">
    <location>
        <begin position="67"/>
        <end position="84"/>
    </location>
</feature>
<evidence type="ECO:0000313" key="3">
    <source>
        <dbReference type="EMBL" id="KAK7854017.1"/>
    </source>
</evidence>
<dbReference type="Proteomes" id="UP000237347">
    <property type="component" value="Unassembled WGS sequence"/>
</dbReference>
<reference evidence="3 4" key="1">
    <citation type="journal article" date="2018" name="Sci. Data">
        <title>The draft genome sequence of cork oak.</title>
        <authorList>
            <person name="Ramos A.M."/>
            <person name="Usie A."/>
            <person name="Barbosa P."/>
            <person name="Barros P.M."/>
            <person name="Capote T."/>
            <person name="Chaves I."/>
            <person name="Simoes F."/>
            <person name="Abreu I."/>
            <person name="Carrasquinho I."/>
            <person name="Faro C."/>
            <person name="Guimaraes J.B."/>
            <person name="Mendonca D."/>
            <person name="Nobrega F."/>
            <person name="Rodrigues L."/>
            <person name="Saibo N.J.M."/>
            <person name="Varela M.C."/>
            <person name="Egas C."/>
            <person name="Matos J."/>
            <person name="Miguel C.M."/>
            <person name="Oliveira M.M."/>
            <person name="Ricardo C.P."/>
            <person name="Goncalves S."/>
        </authorList>
    </citation>
    <scope>NUCLEOTIDE SEQUENCE [LARGE SCALE GENOMIC DNA]</scope>
    <source>
        <strain evidence="4">cv. HL8</strain>
    </source>
</reference>
<evidence type="ECO:0000313" key="4">
    <source>
        <dbReference type="Proteomes" id="UP000237347"/>
    </source>
</evidence>
<feature type="coiled-coil region" evidence="1">
    <location>
        <begin position="295"/>
        <end position="353"/>
    </location>
</feature>
<protein>
    <submittedName>
        <fullName evidence="3">Uncharacterized protein</fullName>
    </submittedName>
</protein>